<dbReference type="Gene3D" id="1.20.890.10">
    <property type="entry name" value="cAMP-dependent protein kinase regulatory subunit, dimerization-anchoring domain"/>
    <property type="match status" value="1"/>
</dbReference>
<dbReference type="GO" id="GO:0005634">
    <property type="term" value="C:nucleus"/>
    <property type="evidence" value="ECO:0007669"/>
    <property type="project" value="UniProtKB-SubCell"/>
</dbReference>
<dbReference type="AlphaFoldDB" id="A0AA36D6C0"/>
<comment type="caution">
    <text evidence="5">The sequence shown here is derived from an EMBL/GenBank/DDBJ whole genome shotgun (WGS) entry which is preliminary data.</text>
</comment>
<evidence type="ECO:0000313" key="5">
    <source>
        <dbReference type="EMBL" id="CAJ0581908.1"/>
    </source>
</evidence>
<dbReference type="InterPro" id="IPR049629">
    <property type="entry name" value="DPY30_SDC1_DD"/>
</dbReference>
<feature type="non-terminal residue" evidence="5">
    <location>
        <position position="1"/>
    </location>
</feature>
<evidence type="ECO:0000256" key="2">
    <source>
        <dbReference type="ARBA" id="ARBA00010849"/>
    </source>
</evidence>
<proteinExistence type="inferred from homology"/>
<dbReference type="Pfam" id="PF05186">
    <property type="entry name" value="Dpy-30"/>
    <property type="match status" value="1"/>
</dbReference>
<dbReference type="Proteomes" id="UP001177023">
    <property type="component" value="Unassembled WGS sequence"/>
</dbReference>
<name>A0AA36D6C0_9BILA</name>
<dbReference type="EMBL" id="CATQJA010002664">
    <property type="protein sequence ID" value="CAJ0581908.1"/>
    <property type="molecule type" value="Genomic_DNA"/>
</dbReference>
<gene>
    <name evidence="5" type="ORF">MSPICULIGERA_LOCUS20057</name>
</gene>
<evidence type="ECO:0000256" key="3">
    <source>
        <dbReference type="ARBA" id="ARBA00023242"/>
    </source>
</evidence>
<evidence type="ECO:0000313" key="6">
    <source>
        <dbReference type="Proteomes" id="UP001177023"/>
    </source>
</evidence>
<feature type="region of interest" description="Disordered" evidence="4">
    <location>
        <begin position="1"/>
        <end position="90"/>
    </location>
</feature>
<evidence type="ECO:0000256" key="1">
    <source>
        <dbReference type="ARBA" id="ARBA00004123"/>
    </source>
</evidence>
<reference evidence="5" key="1">
    <citation type="submission" date="2023-06" db="EMBL/GenBank/DDBJ databases">
        <authorList>
            <person name="Delattre M."/>
        </authorList>
    </citation>
    <scope>NUCLEOTIDE SEQUENCE</scope>
    <source>
        <strain evidence="5">AF72</strain>
    </source>
</reference>
<dbReference type="InterPro" id="IPR007858">
    <property type="entry name" value="Dpy-30_motif"/>
</dbReference>
<feature type="compositionally biased region" description="Low complexity" evidence="4">
    <location>
        <begin position="39"/>
        <end position="55"/>
    </location>
</feature>
<feature type="compositionally biased region" description="Basic and acidic residues" evidence="4">
    <location>
        <begin position="60"/>
        <end position="69"/>
    </location>
</feature>
<protein>
    <submittedName>
        <fullName evidence="5">Uncharacterized protein</fullName>
    </submittedName>
</protein>
<comment type="subcellular location">
    <subcellularLocation>
        <location evidence="1">Nucleus</location>
    </subcellularLocation>
</comment>
<comment type="similarity">
    <text evidence="2">Belongs to the dpy-30 family.</text>
</comment>
<evidence type="ECO:0000256" key="4">
    <source>
        <dbReference type="SAM" id="MobiDB-lite"/>
    </source>
</evidence>
<feature type="compositionally biased region" description="Low complexity" evidence="4">
    <location>
        <begin position="77"/>
        <end position="90"/>
    </location>
</feature>
<keyword evidence="6" id="KW-1185">Reference proteome</keyword>
<dbReference type="CDD" id="cd22965">
    <property type="entry name" value="DD_DPY30_SDC1"/>
    <property type="match status" value="1"/>
</dbReference>
<sequence length="137" mass="14741">MADQEVQETPAEVPTTTDVPMEKADEEMNWRADSPKDGTQASSTTEAASTNETAQPAAGETEKEPEKENSAPPPAAKEPAPRAAPTVPTRQYLDQAIVPILLQGLGALAKERPEDPITFLANFLLREKDKYHAGSSN</sequence>
<accession>A0AA36D6C0</accession>
<organism evidence="5 6">
    <name type="scientific">Mesorhabditis spiculigera</name>
    <dbReference type="NCBI Taxonomy" id="96644"/>
    <lineage>
        <taxon>Eukaryota</taxon>
        <taxon>Metazoa</taxon>
        <taxon>Ecdysozoa</taxon>
        <taxon>Nematoda</taxon>
        <taxon>Chromadorea</taxon>
        <taxon>Rhabditida</taxon>
        <taxon>Rhabditina</taxon>
        <taxon>Rhabditomorpha</taxon>
        <taxon>Rhabditoidea</taxon>
        <taxon>Rhabditidae</taxon>
        <taxon>Mesorhabditinae</taxon>
        <taxon>Mesorhabditis</taxon>
    </lineage>
</organism>
<feature type="compositionally biased region" description="Basic and acidic residues" evidence="4">
    <location>
        <begin position="20"/>
        <end position="36"/>
    </location>
</feature>
<keyword evidence="3" id="KW-0539">Nucleus</keyword>